<dbReference type="Pfam" id="PF03417">
    <property type="entry name" value="AAT"/>
    <property type="match status" value="1"/>
</dbReference>
<gene>
    <name evidence="2" type="ORF">G1H11_03540</name>
</gene>
<keyword evidence="3" id="KW-1185">Reference proteome</keyword>
<sequence length="348" mass="37237">MTAGGRGREYGAAWSEEIQAGLAGYLRLFGAVGASVDEVRSWAERALEEIQAWAPELAEEIAGIATGAGMPVWQVGAVNARTEILAAVRARGPNECSTAVSVPLRGTPRTIQTWDWNDSLRDTPMAWIYEPRHGHVVRGLTEFGILGKIGVNSAGLGVHFNILRHASDHDRIGVPVHAVARHILDEASTVDQATEIARSARLSASTVLTVVAHDGERGSVAGLELSPAGVGMAEPDDDGFYVHTNHFLDASLSGGERLGTVRPNTYDRLKRMRARGAGLSSADLMTRVEAMLSHAEDGAPVCCHASADDPFELRSETLATVSIDVADGRLMVHRGGPCQVARETWQRV</sequence>
<reference evidence="2 3" key="1">
    <citation type="submission" date="2020-02" db="EMBL/GenBank/DDBJ databases">
        <authorList>
            <person name="Li X.-J."/>
            <person name="Feng X.-M."/>
        </authorList>
    </citation>
    <scope>NUCLEOTIDE SEQUENCE [LARGE SCALE GENOMIC DNA]</scope>
    <source>
        <strain evidence="2 3">CGMCC 4.7225</strain>
    </source>
</reference>
<dbReference type="EMBL" id="JAAGOB010000002">
    <property type="protein sequence ID" value="NED94380.1"/>
    <property type="molecule type" value="Genomic_DNA"/>
</dbReference>
<dbReference type="Gene3D" id="3.60.60.10">
    <property type="entry name" value="Penicillin V Acylase, Chain A"/>
    <property type="match status" value="1"/>
</dbReference>
<evidence type="ECO:0000313" key="3">
    <source>
        <dbReference type="Proteomes" id="UP000469185"/>
    </source>
</evidence>
<name>A0A6N9YHH5_9ACTN</name>
<dbReference type="Gene3D" id="1.10.10.2120">
    <property type="match status" value="1"/>
</dbReference>
<comment type="caution">
    <text evidence="2">The sequence shown here is derived from an EMBL/GenBank/DDBJ whole genome shotgun (WGS) entry which is preliminary data.</text>
</comment>
<dbReference type="InterPro" id="IPR047794">
    <property type="entry name" value="C45_proenzyme-like"/>
</dbReference>
<evidence type="ECO:0000259" key="1">
    <source>
        <dbReference type="Pfam" id="PF03417"/>
    </source>
</evidence>
<dbReference type="InterPro" id="IPR005079">
    <property type="entry name" value="Peptidase_C45_hydrolase"/>
</dbReference>
<dbReference type="Proteomes" id="UP000469185">
    <property type="component" value="Unassembled WGS sequence"/>
</dbReference>
<protein>
    <submittedName>
        <fullName evidence="2">Peptidase C45</fullName>
    </submittedName>
</protein>
<organism evidence="2 3">
    <name type="scientific">Phytoactinopolyspora alkaliphila</name>
    <dbReference type="NCBI Taxonomy" id="1783498"/>
    <lineage>
        <taxon>Bacteria</taxon>
        <taxon>Bacillati</taxon>
        <taxon>Actinomycetota</taxon>
        <taxon>Actinomycetes</taxon>
        <taxon>Jiangellales</taxon>
        <taxon>Jiangellaceae</taxon>
        <taxon>Phytoactinopolyspora</taxon>
    </lineage>
</organism>
<proteinExistence type="predicted"/>
<feature type="domain" description="Peptidase C45 hydrolase" evidence="1">
    <location>
        <begin position="111"/>
        <end position="335"/>
    </location>
</feature>
<evidence type="ECO:0000313" key="2">
    <source>
        <dbReference type="EMBL" id="NED94380.1"/>
    </source>
</evidence>
<dbReference type="PANTHER" id="PTHR34180:SF1">
    <property type="entry name" value="BETA-ALANYL-DOPAMINE_CARCININE HYDROLASE"/>
    <property type="match status" value="1"/>
</dbReference>
<dbReference type="PANTHER" id="PTHR34180">
    <property type="entry name" value="PEPTIDASE C45"/>
    <property type="match status" value="1"/>
</dbReference>
<dbReference type="AlphaFoldDB" id="A0A6N9YHH5"/>
<dbReference type="NCBIfam" id="NF040521">
    <property type="entry name" value="C45_proenzyme"/>
    <property type="match status" value="1"/>
</dbReference>
<accession>A0A6N9YHH5</accession>
<dbReference type="InterPro" id="IPR047801">
    <property type="entry name" value="Peptidase_C45"/>
</dbReference>